<accession>A0A2N0RMS1</accession>
<feature type="compositionally biased region" description="Polar residues" evidence="1">
    <location>
        <begin position="593"/>
        <end position="603"/>
    </location>
</feature>
<dbReference type="AlphaFoldDB" id="A0A2N0RMS1"/>
<feature type="region of interest" description="Disordered" evidence="1">
    <location>
        <begin position="593"/>
        <end position="618"/>
    </location>
</feature>
<evidence type="ECO:0000256" key="1">
    <source>
        <dbReference type="SAM" id="MobiDB-lite"/>
    </source>
</evidence>
<evidence type="ECO:0000313" key="3">
    <source>
        <dbReference type="Proteomes" id="UP000232688"/>
    </source>
</evidence>
<comment type="caution">
    <text evidence="2">The sequence shown here is derived from an EMBL/GenBank/DDBJ whole genome shotgun (WGS) entry which is preliminary data.</text>
</comment>
<gene>
    <name evidence="2" type="ORF">RhiirA1_462177</name>
</gene>
<dbReference type="Proteomes" id="UP000232688">
    <property type="component" value="Unassembled WGS sequence"/>
</dbReference>
<sequence>MFTENANFEDWETALEPKNFNLISILKFRRKKEDFSFNKSVEHTNISKFISNVATMDEKWRNVASDFSVSKQSQWEDVKLFWNKIDLEKIETSSQMLEKRVYQAETEQQVQATENASRQMDLIQNIFINKSEKRGHDLQVDEASKRPRSSDSSKLTESNDQEQSFELLSSSLYSSQETIADVVDNPFFVSNKATALTKYIRDQESEKISSELPSVEESARDPILEFPDDPPELNDEDVIVYNKKTMRDAYSRTRQDIYDRTSQKDWWIEQCNISNNFREYQVANIDILEDGGTFCFSTNYEEILSLHHIMLIDLTNMKKPLYVLTDERNWRTAVRQPIKPKISSFFRDVMDDYEMVINDIDLLRLKYYEMWGRYCDQVIYSDSERRLFETTQAVTRAFYERMHMSNSEKVNNEDTVMHEYIHDTFKETFRDSNYDTIWANGESLSSKYHRATYGRNKGKKPDMVLYRIIENGEREESCFIEAKHFSITRNSNIGGYNMYKVAIFCQGGLNKMMSSYGGDTGASFGGHICEGHIYFCMMDLKYDGIYRFFQLSEVKLARKLSEFNLVRRLIMEAFFFKCRIDDFYSNRNGSSNQYSHNNLSRRPTISPKAPRNSVPSVSLIDKTKRKTRNIKEV</sequence>
<reference evidence="2 3" key="2">
    <citation type="submission" date="2017-10" db="EMBL/GenBank/DDBJ databases">
        <title>Genome analyses suggest a sexual origin of heterokaryosis in a supposedly ancient asexual fungus.</title>
        <authorList>
            <person name="Corradi N."/>
            <person name="Sedzielewska K."/>
            <person name="Noel J."/>
            <person name="Charron P."/>
            <person name="Farinelli L."/>
            <person name="Marton T."/>
            <person name="Kruger M."/>
            <person name="Pelin A."/>
            <person name="Brachmann A."/>
            <person name="Corradi N."/>
        </authorList>
    </citation>
    <scope>NUCLEOTIDE SEQUENCE [LARGE SCALE GENOMIC DNA]</scope>
    <source>
        <strain evidence="2 3">A1</strain>
    </source>
</reference>
<proteinExistence type="predicted"/>
<organism evidence="2 3">
    <name type="scientific">Rhizophagus irregularis</name>
    <dbReference type="NCBI Taxonomy" id="588596"/>
    <lineage>
        <taxon>Eukaryota</taxon>
        <taxon>Fungi</taxon>
        <taxon>Fungi incertae sedis</taxon>
        <taxon>Mucoromycota</taxon>
        <taxon>Glomeromycotina</taxon>
        <taxon>Glomeromycetes</taxon>
        <taxon>Glomerales</taxon>
        <taxon>Glomeraceae</taxon>
        <taxon>Rhizophagus</taxon>
    </lineage>
</organism>
<feature type="compositionally biased region" description="Basic and acidic residues" evidence="1">
    <location>
        <begin position="134"/>
        <end position="151"/>
    </location>
</feature>
<evidence type="ECO:0000313" key="2">
    <source>
        <dbReference type="EMBL" id="PKC64603.1"/>
    </source>
</evidence>
<reference evidence="2 3" key="1">
    <citation type="submission" date="2017-10" db="EMBL/GenBank/DDBJ databases">
        <title>Extensive intraspecific genome diversity in a model arbuscular mycorrhizal fungus.</title>
        <authorList>
            <person name="Chen E.C.H."/>
            <person name="Morin E."/>
            <person name="Baudet D."/>
            <person name="Noel J."/>
            <person name="Ndikumana S."/>
            <person name="Charron P."/>
            <person name="St-Onge C."/>
            <person name="Giorgi J."/>
            <person name="Grigoriev I.V."/>
            <person name="Roux C."/>
            <person name="Martin F.M."/>
            <person name="Corradi N."/>
        </authorList>
    </citation>
    <scope>NUCLEOTIDE SEQUENCE [LARGE SCALE GENOMIC DNA]</scope>
    <source>
        <strain evidence="2 3">A1</strain>
    </source>
</reference>
<dbReference type="VEuPathDB" id="FungiDB:RhiirA1_462177"/>
<dbReference type="VEuPathDB" id="FungiDB:FUN_003859"/>
<protein>
    <submittedName>
        <fullName evidence="2">Uncharacterized protein</fullName>
    </submittedName>
</protein>
<name>A0A2N0RMS1_9GLOM</name>
<dbReference type="EMBL" id="LLXH01000620">
    <property type="protein sequence ID" value="PKC64603.1"/>
    <property type="molecule type" value="Genomic_DNA"/>
</dbReference>
<dbReference type="VEuPathDB" id="FungiDB:RhiirFUN_006007"/>
<feature type="region of interest" description="Disordered" evidence="1">
    <location>
        <begin position="134"/>
        <end position="162"/>
    </location>
</feature>